<comment type="caution">
    <text evidence="3">The sequence shown here is derived from an EMBL/GenBank/DDBJ whole genome shotgun (WGS) entry which is preliminary data.</text>
</comment>
<dbReference type="Proteomes" id="UP001162031">
    <property type="component" value="Unassembled WGS sequence"/>
</dbReference>
<evidence type="ECO:0008006" key="5">
    <source>
        <dbReference type="Google" id="ProtNLM"/>
    </source>
</evidence>
<feature type="compositionally biased region" description="Acidic residues" evidence="1">
    <location>
        <begin position="69"/>
        <end position="81"/>
    </location>
</feature>
<feature type="region of interest" description="Disordered" evidence="1">
    <location>
        <begin position="61"/>
        <end position="90"/>
    </location>
</feature>
<sequence>MAIASLPLVTVVTAGAVATLDSFQASRHFDKSVTNSSNDWSGGVPRQAHVAATATAVADAEDRDLLDRDSDDDSESSDADSSDASVSDSSTAPAASATLIESMKAAFMLGSVLNATSTITPAYKNWVGNALNTSSSAGCWRRAHIAKTCPQGYESKLGTCWMQCPYSYPVECGLECIRQNDRCALALFSKVAVVVQTSISLSAWSVYGNMAKWSKGFRRALKCTKYMISLTKSLIKFIRYWGVKDPQTTHDKVLHFMYQIDNVIIDIPVAVAYCMGGKVSDDVKFADSVLTTAEYMLREVLYYGSEIISNWETFAGFMKNITLGDSIASLSGTDITSLKSALKSNASCGYDMKRLLDRTWMTVAELRRTNPAISEDDIRVVMSESNLVQNDIPIATNNCMIELLAESNETEAYAIRDTLRRTFGVIVDDLIESGTSSNGTFLSATEYAVMITDRAIGFWSIWDPFYLSSLMSEYFEPVCSPTDFIGEIDDGNVTMALGMTVVQGAFRHSDGTWTKVGDGSITIKFTSVDTKDVTVNIKSGGDKIDEVGVPAGGTVTWKSNVTALGGKTLYLNRWRQGFLGIPDTAGGSLMLWIPRSSHGGSLQLTAVVNKS</sequence>
<evidence type="ECO:0000313" key="4">
    <source>
        <dbReference type="Proteomes" id="UP001162031"/>
    </source>
</evidence>
<evidence type="ECO:0000256" key="1">
    <source>
        <dbReference type="SAM" id="MobiDB-lite"/>
    </source>
</evidence>
<name>A0AAV0V3Q3_HYABA</name>
<feature type="chain" id="PRO_5043393041" description="RxLR effector candidate protein" evidence="2">
    <location>
        <begin position="19"/>
        <end position="611"/>
    </location>
</feature>
<reference evidence="3" key="1">
    <citation type="submission" date="2022-12" db="EMBL/GenBank/DDBJ databases">
        <authorList>
            <person name="Webb A."/>
        </authorList>
    </citation>
    <scope>NUCLEOTIDE SEQUENCE</scope>
    <source>
        <strain evidence="3">Hp1</strain>
    </source>
</reference>
<feature type="signal peptide" evidence="2">
    <location>
        <begin position="1"/>
        <end position="18"/>
    </location>
</feature>
<evidence type="ECO:0000256" key="2">
    <source>
        <dbReference type="SAM" id="SignalP"/>
    </source>
</evidence>
<keyword evidence="4" id="KW-1185">Reference proteome</keyword>
<proteinExistence type="predicted"/>
<gene>
    <name evidence="3" type="ORF">HBR001_LOCUS8909</name>
</gene>
<protein>
    <recommendedName>
        <fullName evidence="5">RxLR effector candidate protein</fullName>
    </recommendedName>
</protein>
<evidence type="ECO:0000313" key="3">
    <source>
        <dbReference type="EMBL" id="CAI5742294.1"/>
    </source>
</evidence>
<keyword evidence="2" id="KW-0732">Signal</keyword>
<organism evidence="3 4">
    <name type="scientific">Hyaloperonospora brassicae</name>
    <name type="common">Brassica downy mildew</name>
    <name type="synonym">Peronospora brassicae</name>
    <dbReference type="NCBI Taxonomy" id="162125"/>
    <lineage>
        <taxon>Eukaryota</taxon>
        <taxon>Sar</taxon>
        <taxon>Stramenopiles</taxon>
        <taxon>Oomycota</taxon>
        <taxon>Peronosporomycetes</taxon>
        <taxon>Peronosporales</taxon>
        <taxon>Peronosporaceae</taxon>
        <taxon>Hyaloperonospora</taxon>
    </lineage>
</organism>
<dbReference type="EMBL" id="CANTFL010001465">
    <property type="protein sequence ID" value="CAI5742294.1"/>
    <property type="molecule type" value="Genomic_DNA"/>
</dbReference>
<dbReference type="AlphaFoldDB" id="A0AAV0V3Q3"/>
<accession>A0AAV0V3Q3</accession>